<feature type="compositionally biased region" description="Acidic residues" evidence="2">
    <location>
        <begin position="400"/>
        <end position="417"/>
    </location>
</feature>
<dbReference type="PANTHER" id="PTHR37687:SF1">
    <property type="entry name" value="AGAP006772-PA"/>
    <property type="match status" value="1"/>
</dbReference>
<dbReference type="EnsemblMetazoa" id="G15895.11">
    <property type="protein sequence ID" value="G15895.11:cds"/>
    <property type="gene ID" value="G15895"/>
</dbReference>
<accession>A0A8W8IY14</accession>
<dbReference type="AlphaFoldDB" id="A0A8W8IY14"/>
<proteinExistence type="predicted"/>
<feature type="compositionally biased region" description="Polar residues" evidence="2">
    <location>
        <begin position="184"/>
        <end position="199"/>
    </location>
</feature>
<name>A0A8W8IY14_MAGGI</name>
<feature type="region of interest" description="Disordered" evidence="2">
    <location>
        <begin position="174"/>
        <end position="293"/>
    </location>
</feature>
<dbReference type="GO" id="GO:0006644">
    <property type="term" value="P:phospholipid metabolic process"/>
    <property type="evidence" value="ECO:0007669"/>
    <property type="project" value="InterPro"/>
</dbReference>
<feature type="compositionally biased region" description="Basic and acidic residues" evidence="2">
    <location>
        <begin position="214"/>
        <end position="238"/>
    </location>
</feature>
<sequence>MIQYQHTADCLQEISERSVENGRKMMGVMETLCFAAILLLFTTPQTESLSIKRQVASSDADLTAALAVLQRHRRQASDIDYLRSYLLENRNKIPPSYLNALNENYGLNLESYYSKQPNAEDILDRQMLMDAYKPKNYKDVGLFDLYEPDKRNVKRSRTAPSKAELAEIFGDINKASERTHKRQISTQLPGSDFSSQDDSLNSEKQKVSKSAMKKMFEENSDRDNGKDTNQKEENDKKHTQVSNSELKNVFGDEVGDKEEQAKPTSTQEQAPEPAGKESKEERSTPTEGERFEALARYENLANIKSEKKKRVEKRDYDSEIELSQSVLDLTKTVAALRDEVARLKIAEALEDKENDLLASALKQATLGQLQGTEGNLKKEFLDIQNAIRVEEQLQSIKTPEEEENDESSDEDSVEEEFPVANKRQTISEDLTQNENANIGQWYENPVDDEESNEQQKEEADDTIRAFAAKALAYKQQIKEKENENAMEELMSSLGPSERQQLAEGFLGNSAYDEPSNENNCPGVNYLTSQCSVAKMAGLRIDDEAKNLCNRHEICYTCGGSLSFTQSTCDAGFRGDVIEMCGKDTECIENGAKFLWFLKSEHTYNYVYLDKCDSGCVSDFIKGL</sequence>
<evidence type="ECO:0000313" key="4">
    <source>
        <dbReference type="Proteomes" id="UP000005408"/>
    </source>
</evidence>
<organism evidence="3 4">
    <name type="scientific">Magallana gigas</name>
    <name type="common">Pacific oyster</name>
    <name type="synonym">Crassostrea gigas</name>
    <dbReference type="NCBI Taxonomy" id="29159"/>
    <lineage>
        <taxon>Eukaryota</taxon>
        <taxon>Metazoa</taxon>
        <taxon>Spiralia</taxon>
        <taxon>Lophotrochozoa</taxon>
        <taxon>Mollusca</taxon>
        <taxon>Bivalvia</taxon>
        <taxon>Autobranchia</taxon>
        <taxon>Pteriomorphia</taxon>
        <taxon>Ostreida</taxon>
        <taxon>Ostreoidea</taxon>
        <taxon>Ostreidae</taxon>
        <taxon>Magallana</taxon>
    </lineage>
</organism>
<protein>
    <submittedName>
        <fullName evidence="3">Uncharacterized protein</fullName>
    </submittedName>
</protein>
<dbReference type="GO" id="GO:0004623">
    <property type="term" value="F:phospholipase A2 activity"/>
    <property type="evidence" value="ECO:0007669"/>
    <property type="project" value="InterPro"/>
</dbReference>
<feature type="region of interest" description="Disordered" evidence="2">
    <location>
        <begin position="392"/>
        <end position="437"/>
    </location>
</feature>
<dbReference type="InterPro" id="IPR036444">
    <property type="entry name" value="PLipase_A2_dom_sf"/>
</dbReference>
<dbReference type="GO" id="GO:0050482">
    <property type="term" value="P:arachidonate secretion"/>
    <property type="evidence" value="ECO:0007669"/>
    <property type="project" value="InterPro"/>
</dbReference>
<dbReference type="Proteomes" id="UP000005408">
    <property type="component" value="Unassembled WGS sequence"/>
</dbReference>
<feature type="compositionally biased region" description="Basic and acidic residues" evidence="2">
    <location>
        <begin position="274"/>
        <end position="293"/>
    </location>
</feature>
<dbReference type="PANTHER" id="PTHR37687">
    <property type="entry name" value="AGAP006772-PA"/>
    <property type="match status" value="1"/>
</dbReference>
<feature type="compositionally biased region" description="Polar residues" evidence="2">
    <location>
        <begin position="422"/>
        <end position="437"/>
    </location>
</feature>
<evidence type="ECO:0000256" key="2">
    <source>
        <dbReference type="SAM" id="MobiDB-lite"/>
    </source>
</evidence>
<keyword evidence="1" id="KW-0175">Coiled coil</keyword>
<keyword evidence="4" id="KW-1185">Reference proteome</keyword>
<evidence type="ECO:0000313" key="3">
    <source>
        <dbReference type="EnsemblMetazoa" id="G15895.11:cds"/>
    </source>
</evidence>
<dbReference type="Gene3D" id="1.20.90.10">
    <property type="entry name" value="Phospholipase A2 domain"/>
    <property type="match status" value="1"/>
</dbReference>
<feature type="coiled-coil region" evidence="1">
    <location>
        <begin position="294"/>
        <end position="346"/>
    </location>
</feature>
<reference evidence="3" key="1">
    <citation type="submission" date="2022-08" db="UniProtKB">
        <authorList>
            <consortium name="EnsemblMetazoa"/>
        </authorList>
    </citation>
    <scope>IDENTIFICATION</scope>
    <source>
        <strain evidence="3">05x7-T-G4-1.051#20</strain>
    </source>
</reference>
<dbReference type="InterPro" id="IPR038875">
    <property type="entry name" value="PLA2_conodipine-like"/>
</dbReference>
<evidence type="ECO:0000256" key="1">
    <source>
        <dbReference type="SAM" id="Coils"/>
    </source>
</evidence>